<dbReference type="InterPro" id="IPR011251">
    <property type="entry name" value="Luciferase-like_dom"/>
</dbReference>
<protein>
    <submittedName>
        <fullName evidence="3">Bacterial luciferase family protein</fullName>
        <ecNumber evidence="3">1.14.-.-</ecNumber>
    </submittedName>
</protein>
<organism evidence="3 4">
    <name type="scientific">Buttiauxella ferragutiae ATCC 51602</name>
    <dbReference type="NCBI Taxonomy" id="1354252"/>
    <lineage>
        <taxon>Bacteria</taxon>
        <taxon>Pseudomonadati</taxon>
        <taxon>Pseudomonadota</taxon>
        <taxon>Gammaproteobacteria</taxon>
        <taxon>Enterobacterales</taxon>
        <taxon>Enterobacteriaceae</taxon>
        <taxon>Buttiauxella</taxon>
    </lineage>
</organism>
<sequence>MSYRISLLDKSPVAQDETPADALKHTLHLAQQAEAWGYHRFWIAEHHNTSRLASPSPELLIAWIVGQTRRIRIGSGGVMLQHYSPYKVAENFNLLANLSPGRIDIGVGKAPGGLPLSTQALQRGGQDNASFADKLTELDNWLSLPAFHEDEDVETLRATPLPTHSAARFLLGASLESAKLAANLDWNFVYAAHLNGDKNLMREVLGAWRSRSQRETVVAVQVIVAQDAQKAAELANLVEIWSVELENSQRVSVASEAQAYAFARQAGSAIKRIERREPSLLQGTAETVQAGLAALSQEFAIDEFIIDTPVSDPAARFQSLRLLAGVQQAASVSEFTAEHEAW</sequence>
<dbReference type="InterPro" id="IPR036661">
    <property type="entry name" value="Luciferase-like_sf"/>
</dbReference>
<proteinExistence type="predicted"/>
<dbReference type="GO" id="GO:0016491">
    <property type="term" value="F:oxidoreductase activity"/>
    <property type="evidence" value="ECO:0007669"/>
    <property type="project" value="UniProtKB-KW"/>
</dbReference>
<dbReference type="Gene3D" id="3.20.20.30">
    <property type="entry name" value="Luciferase-like domain"/>
    <property type="match status" value="1"/>
</dbReference>
<dbReference type="InterPro" id="IPR019949">
    <property type="entry name" value="CmoO-like"/>
</dbReference>
<feature type="domain" description="Luciferase-like" evidence="2">
    <location>
        <begin position="14"/>
        <end position="297"/>
    </location>
</feature>
<dbReference type="RefSeq" id="WP_064546612.1">
    <property type="nucleotide sequence ID" value="NZ_LXEQ01000048.1"/>
</dbReference>
<dbReference type="EMBL" id="LXEQ01000048">
    <property type="protein sequence ID" value="OAT25910.1"/>
    <property type="molecule type" value="Genomic_DNA"/>
</dbReference>
<comment type="caution">
    <text evidence="3">The sequence shown here is derived from an EMBL/GenBank/DDBJ whole genome shotgun (WGS) entry which is preliminary data.</text>
</comment>
<dbReference type="Proteomes" id="UP000078407">
    <property type="component" value="Unassembled WGS sequence"/>
</dbReference>
<dbReference type="EC" id="1.14.-.-" evidence="3"/>
<dbReference type="SUPFAM" id="SSF51679">
    <property type="entry name" value="Bacterial luciferase-like"/>
    <property type="match status" value="1"/>
</dbReference>
<reference evidence="3 4" key="1">
    <citation type="submission" date="2016-04" db="EMBL/GenBank/DDBJ databases">
        <title>ATOL: Assembling a taxonomically balanced genome-scale reconstruction of the evolutionary history of the Enterobacteriaceae.</title>
        <authorList>
            <person name="Plunkett G.III."/>
            <person name="Neeno-Eckwall E.C."/>
            <person name="Glasner J.D."/>
            <person name="Perna N.T."/>
        </authorList>
    </citation>
    <scope>NUCLEOTIDE SEQUENCE [LARGE SCALE GENOMIC DNA]</scope>
    <source>
        <strain evidence="3 4">ATCC 51602</strain>
    </source>
</reference>
<dbReference type="InterPro" id="IPR050766">
    <property type="entry name" value="Bact_Lucif_Oxidored"/>
</dbReference>
<evidence type="ECO:0000313" key="4">
    <source>
        <dbReference type="Proteomes" id="UP000078407"/>
    </source>
</evidence>
<evidence type="ECO:0000313" key="3">
    <source>
        <dbReference type="EMBL" id="OAT25910.1"/>
    </source>
</evidence>
<name>A0ABX2W539_9ENTR</name>
<dbReference type="PANTHER" id="PTHR30137:SF20">
    <property type="entry name" value="N-ACETYL-S-ALKYLCYSTEINE MONOOXYGENASE"/>
    <property type="match status" value="1"/>
</dbReference>
<accession>A0ABX2W539</accession>
<keyword evidence="3" id="KW-0560">Oxidoreductase</keyword>
<dbReference type="PANTHER" id="PTHR30137">
    <property type="entry name" value="LUCIFERASE-LIKE MONOOXYGENASE"/>
    <property type="match status" value="1"/>
</dbReference>
<comment type="similarity">
    <text evidence="1">To bacterial alkanal monooxygenase alpha and beta chains.</text>
</comment>
<dbReference type="Pfam" id="PF00296">
    <property type="entry name" value="Bac_luciferase"/>
    <property type="match status" value="1"/>
</dbReference>
<evidence type="ECO:0000259" key="2">
    <source>
        <dbReference type="Pfam" id="PF00296"/>
    </source>
</evidence>
<keyword evidence="4" id="KW-1185">Reference proteome</keyword>
<evidence type="ECO:0000256" key="1">
    <source>
        <dbReference type="ARBA" id="ARBA00007789"/>
    </source>
</evidence>
<gene>
    <name evidence="3" type="ORF">M976_03202</name>
</gene>
<dbReference type="NCBIfam" id="TIGR03558">
    <property type="entry name" value="oxido_grp_1"/>
    <property type="match status" value="1"/>
</dbReference>